<dbReference type="AlphaFoldDB" id="A0A4Y4EVI7"/>
<dbReference type="RefSeq" id="WP_141317175.1">
    <property type="nucleotide sequence ID" value="NZ_BJOC01000003.1"/>
</dbReference>
<evidence type="ECO:0000313" key="10">
    <source>
        <dbReference type="Proteomes" id="UP000319812"/>
    </source>
</evidence>
<reference evidence="9 10" key="1">
    <citation type="submission" date="2019-06" db="EMBL/GenBank/DDBJ databases">
        <title>Whole genome shotgun sequence of Halomonas halmophila NBRC 15537.</title>
        <authorList>
            <person name="Hosoyama A."/>
            <person name="Uohara A."/>
            <person name="Ohji S."/>
            <person name="Ichikawa N."/>
        </authorList>
    </citation>
    <scope>NUCLEOTIDE SEQUENCE [LARGE SCALE GENOMIC DNA]</scope>
    <source>
        <strain evidence="9 10">NBRC 15537</strain>
    </source>
</reference>
<name>A0A4Y4EVI7_9GAMM</name>
<comment type="similarity">
    <text evidence="1">Belongs to the isochorismatase family.</text>
</comment>
<dbReference type="GO" id="GO:0019363">
    <property type="term" value="P:pyridine nucleotide biosynthetic process"/>
    <property type="evidence" value="ECO:0007669"/>
    <property type="project" value="UniProtKB-KW"/>
</dbReference>
<gene>
    <name evidence="9" type="ORF">HHA01_01330</name>
</gene>
<keyword evidence="4" id="KW-0378">Hydrolase</keyword>
<comment type="caution">
    <text evidence="9">The sequence shown here is derived from an EMBL/GenBank/DDBJ whole genome shotgun (WGS) entry which is preliminary data.</text>
</comment>
<dbReference type="InterPro" id="IPR000868">
    <property type="entry name" value="Isochorismatase-like_dom"/>
</dbReference>
<evidence type="ECO:0000256" key="5">
    <source>
        <dbReference type="ARBA" id="ARBA00037900"/>
    </source>
</evidence>
<evidence type="ECO:0000313" key="9">
    <source>
        <dbReference type="EMBL" id="GED21156.1"/>
    </source>
</evidence>
<dbReference type="GO" id="GO:0046872">
    <property type="term" value="F:metal ion binding"/>
    <property type="evidence" value="ECO:0007669"/>
    <property type="project" value="UniProtKB-KW"/>
</dbReference>
<evidence type="ECO:0000256" key="1">
    <source>
        <dbReference type="ARBA" id="ARBA00006336"/>
    </source>
</evidence>
<dbReference type="GO" id="GO:0008936">
    <property type="term" value="F:nicotinamidase activity"/>
    <property type="evidence" value="ECO:0007669"/>
    <property type="project" value="UniProtKB-EC"/>
</dbReference>
<feature type="domain" description="Isochorismatase-like" evidence="8">
    <location>
        <begin position="23"/>
        <end position="198"/>
    </location>
</feature>
<dbReference type="Gene3D" id="3.40.50.850">
    <property type="entry name" value="Isochorismatase-like"/>
    <property type="match status" value="1"/>
</dbReference>
<evidence type="ECO:0000256" key="4">
    <source>
        <dbReference type="ARBA" id="ARBA00022801"/>
    </source>
</evidence>
<keyword evidence="3" id="KW-0479">Metal-binding</keyword>
<keyword evidence="10" id="KW-1185">Reference proteome</keyword>
<evidence type="ECO:0000259" key="8">
    <source>
        <dbReference type="Pfam" id="PF00857"/>
    </source>
</evidence>
<proteinExistence type="inferred from homology"/>
<dbReference type="PANTHER" id="PTHR11080:SF2">
    <property type="entry name" value="LD05707P"/>
    <property type="match status" value="1"/>
</dbReference>
<dbReference type="EC" id="3.5.1.19" evidence="6"/>
<keyword evidence="2" id="KW-0662">Pyridine nucleotide biosynthesis</keyword>
<dbReference type="OrthoDB" id="9791276at2"/>
<evidence type="ECO:0000256" key="3">
    <source>
        <dbReference type="ARBA" id="ARBA00022723"/>
    </source>
</evidence>
<protein>
    <recommendedName>
        <fullName evidence="6">nicotinamidase</fullName>
        <ecNumber evidence="6">3.5.1.19</ecNumber>
    </recommendedName>
    <alternativeName>
        <fullName evidence="7">Nicotinamide deamidase</fullName>
    </alternativeName>
</protein>
<evidence type="ECO:0000256" key="7">
    <source>
        <dbReference type="ARBA" id="ARBA00043224"/>
    </source>
</evidence>
<dbReference type="InterPro" id="IPR052347">
    <property type="entry name" value="Isochorismatase_Nicotinamidase"/>
</dbReference>
<comment type="pathway">
    <text evidence="5">Cofactor biosynthesis; nicotinate biosynthesis; nicotinate from nicotinamide: step 1/1.</text>
</comment>
<dbReference type="Proteomes" id="UP000319812">
    <property type="component" value="Unassembled WGS sequence"/>
</dbReference>
<dbReference type="Pfam" id="PF00857">
    <property type="entry name" value="Isochorismatase"/>
    <property type="match status" value="1"/>
</dbReference>
<evidence type="ECO:0000256" key="6">
    <source>
        <dbReference type="ARBA" id="ARBA00039017"/>
    </source>
</evidence>
<dbReference type="CDD" id="cd01011">
    <property type="entry name" value="nicotinamidase"/>
    <property type="match status" value="1"/>
</dbReference>
<accession>A0A4Y4EVI7</accession>
<dbReference type="InterPro" id="IPR036380">
    <property type="entry name" value="Isochorismatase-like_sf"/>
</dbReference>
<dbReference type="PANTHER" id="PTHR11080">
    <property type="entry name" value="PYRAZINAMIDASE/NICOTINAMIDASE"/>
    <property type="match status" value="1"/>
</dbReference>
<organism evidence="9 10">
    <name type="scientific">Halomonas halmophila</name>
    <dbReference type="NCBI Taxonomy" id="252"/>
    <lineage>
        <taxon>Bacteria</taxon>
        <taxon>Pseudomonadati</taxon>
        <taxon>Pseudomonadota</taxon>
        <taxon>Gammaproteobacteria</taxon>
        <taxon>Oceanospirillales</taxon>
        <taxon>Halomonadaceae</taxon>
        <taxon>Halomonas</taxon>
    </lineage>
</organism>
<evidence type="ECO:0000256" key="2">
    <source>
        <dbReference type="ARBA" id="ARBA00022642"/>
    </source>
</evidence>
<dbReference type="EMBL" id="BJOC01000003">
    <property type="protein sequence ID" value="GED21156.1"/>
    <property type="molecule type" value="Genomic_DNA"/>
</dbReference>
<sequence length="199" mass="20924">MSRTTHSRATGSRPSLDYGSRDALLVVDMQNDFCPGGALAVAGGDALVPGINAEMATARQAGALIIASRDWHPVDHASFAHRGGPWPVHCVQDTPGAAFHPELALPEATIRVSKATAFDRDAYSAFDATGLGDYLRERGIERVTVCGLALDVCVKATTIDALHEGFTTRLLDDLSAAVDPQAIAACHDTLSDAGAELCR</sequence>
<dbReference type="SUPFAM" id="SSF52499">
    <property type="entry name" value="Isochorismatase-like hydrolases"/>
    <property type="match status" value="1"/>
</dbReference>